<evidence type="ECO:0000313" key="1">
    <source>
        <dbReference type="EMBL" id="TXX67133.1"/>
    </source>
</evidence>
<gene>
    <name evidence="1" type="ORF">FXF03_00780</name>
</gene>
<dbReference type="RefSeq" id="WP_148521273.1">
    <property type="nucleotide sequence ID" value="NZ_JAILXN010000001.1"/>
</dbReference>
<organism evidence="1 2">
    <name type="scientific">Vibrio cholerae</name>
    <dbReference type="NCBI Taxonomy" id="666"/>
    <lineage>
        <taxon>Bacteria</taxon>
        <taxon>Pseudomonadati</taxon>
        <taxon>Pseudomonadota</taxon>
        <taxon>Gammaproteobacteria</taxon>
        <taxon>Vibrionales</taxon>
        <taxon>Vibrionaceae</taxon>
        <taxon>Vibrio</taxon>
    </lineage>
</organism>
<accession>A0ABD7SQY1</accession>
<comment type="caution">
    <text evidence="1">The sequence shown here is derived from an EMBL/GenBank/DDBJ whole genome shotgun (WGS) entry which is preliminary data.</text>
</comment>
<name>A0ABD7SQY1_VIBCL</name>
<evidence type="ECO:0000313" key="2">
    <source>
        <dbReference type="Proteomes" id="UP000323819"/>
    </source>
</evidence>
<dbReference type="AlphaFoldDB" id="A0ABD7SQY1"/>
<reference evidence="1 2" key="1">
    <citation type="submission" date="2019-06" db="EMBL/GenBank/DDBJ databases">
        <title>Vibrio cholerae phylogeny based on whole-genome sequencing reveals genetic diversity and population strucutre.</title>
        <authorList>
            <person name="Zhiqiu Y."/>
            <person name="Bin L."/>
            <person name="Lingyan J."/>
        </authorList>
    </citation>
    <scope>NUCLEOTIDE SEQUENCE [LARGE SCALE GENOMIC DNA]</scope>
    <source>
        <strain evidence="1 2">N2814</strain>
    </source>
</reference>
<proteinExistence type="predicted"/>
<dbReference type="Proteomes" id="UP000323819">
    <property type="component" value="Unassembled WGS sequence"/>
</dbReference>
<protein>
    <submittedName>
        <fullName evidence="1">Uncharacterized protein</fullName>
    </submittedName>
</protein>
<dbReference type="EMBL" id="VSIJ01000005">
    <property type="protein sequence ID" value="TXX67133.1"/>
    <property type="molecule type" value="Genomic_DNA"/>
</dbReference>
<sequence>MEQGNQIKFELINRIAKKTHHTDALEWLTFSSFCLNDLQAFESKFEGVEQTTLFRIINVLTPEEALAIPMAALVAIASRGYDLSSESKLNVNQCRFAYRILFADERRYGTSNSENVNGDVLIAMNFGNKAEIKHAQSMHSRKFSHPTYPKACEKMKSIAAKYLDSMKDENYPTKNEWYINLPLYRSIWHSRLMLNDIAKSGLVVDNACPDVVCFNDIFEARESCSIANKAANYHKYHVAKTDLGFVLRPIAQYRICGKVMYLNDQLSWSVKDAENHNQSEQFDSLNEALSFIAGETISLPHDQVDPRLLLSMAIKNNVINFRL</sequence>